<proteinExistence type="predicted"/>
<dbReference type="Proteomes" id="UP001203004">
    <property type="component" value="Unassembled WGS sequence"/>
</dbReference>
<dbReference type="EMBL" id="JAMAST010000012">
    <property type="protein sequence ID" value="MCL1632305.1"/>
    <property type="molecule type" value="Genomic_DNA"/>
</dbReference>
<dbReference type="RefSeq" id="WP_249101905.1">
    <property type="nucleotide sequence ID" value="NZ_JAMAST010000012.1"/>
</dbReference>
<evidence type="ECO:0000313" key="1">
    <source>
        <dbReference type="EMBL" id="MCL1632305.1"/>
    </source>
</evidence>
<name>A0ABT0MDB7_9BACL</name>
<protein>
    <submittedName>
        <fullName evidence="1">YolD-like family protein</fullName>
    </submittedName>
</protein>
<dbReference type="PANTHER" id="PTHR40051">
    <property type="entry name" value="IG HYPOTHETICAL 15966"/>
    <property type="match status" value="1"/>
</dbReference>
<evidence type="ECO:0000313" key="2">
    <source>
        <dbReference type="Proteomes" id="UP001203004"/>
    </source>
</evidence>
<accession>A0ABT0MDB7</accession>
<reference evidence="1 2" key="1">
    <citation type="submission" date="2022-05" db="EMBL/GenBank/DDBJ databases">
        <title>Sporolactobacillus sp nov CPB3-1, isolated from tree bark (Mangifera indica L.).</title>
        <authorList>
            <person name="Phuengjayaem S."/>
            <person name="Tanasupawat S."/>
        </authorList>
    </citation>
    <scope>NUCLEOTIDE SEQUENCE [LARGE SCALE GENOMIC DNA]</scope>
    <source>
        <strain evidence="1 2">CPB3-1</strain>
    </source>
</reference>
<dbReference type="PANTHER" id="PTHR40051:SF1">
    <property type="entry name" value="YOLD-LIKE FAMILY PROTEIN"/>
    <property type="match status" value="1"/>
</dbReference>
<dbReference type="Pfam" id="PF08863">
    <property type="entry name" value="YolD"/>
    <property type="match status" value="1"/>
</dbReference>
<dbReference type="InterPro" id="IPR014962">
    <property type="entry name" value="YolD"/>
</dbReference>
<organism evidence="1 2">
    <name type="scientific">Sporolactobacillus mangiferae</name>
    <dbReference type="NCBI Taxonomy" id="2940498"/>
    <lineage>
        <taxon>Bacteria</taxon>
        <taxon>Bacillati</taxon>
        <taxon>Bacillota</taxon>
        <taxon>Bacilli</taxon>
        <taxon>Bacillales</taxon>
        <taxon>Sporolactobacillaceae</taxon>
        <taxon>Sporolactobacillus</taxon>
    </lineage>
</organism>
<sequence length="115" mass="13448">MNKLTEGSNMRWESMRMMLPEHIERLKQAMIDEQKVEHPLLSEDALEEIERALLRAIETNTSVQVDYFSDGFIKPLICYPKRLDARNKVLIACDTHGLRGQYRFADIIHVNSNYP</sequence>
<keyword evidence="2" id="KW-1185">Reference proteome</keyword>
<comment type="caution">
    <text evidence="1">The sequence shown here is derived from an EMBL/GenBank/DDBJ whole genome shotgun (WGS) entry which is preliminary data.</text>
</comment>
<gene>
    <name evidence="1" type="ORF">M3N64_10180</name>
</gene>